<dbReference type="Gene3D" id="3.40.1090.10">
    <property type="entry name" value="Cytosolic phospholipase A2 catalytic domain"/>
    <property type="match status" value="2"/>
</dbReference>
<sequence length="529" mass="59646">MGSYNSTQEDGRNRPYTIIDEQGESSAKDEADVTATTSQPTQSGNDIIEDEFADIDEILKDFDFPFENLILEGGGAQGNAYIGAIIEMEQRGYLEKLTRFGGASIGAFTACYLAVGHGPEKFLKILNEGPQIIDLLDASFGRCSMVPNLFRHMGWHPGKAIDKFLGDSIKEKLGNPDATFKDLYDKTGRELCVVVTNLSTMMEEYCHVKTTPDMPMRLAVRMSTSIPGVLFPVTRADNDRNDMYIDGGVICNYPVHCFDGWWLSMKLEDSFFNKIRHLQDGAKLLTKKQRFGGSNKKTFGMIIYSEYDSHVLPTNSDLEAIESPLPDTELVKAHREMKKNRKTGMEKHEKVQEAMEHFWDVLHMKDRNGDSEIVLKELQDAFKDPNEFTQEDILTLFGKARTADEVFKLLDANKDGKVVFGELMRFADKKGVGLHEQHIGSGRQNIRSPTEFATGIFKALLMNVKRAFLGGDDIERTVLINTVYYQSFDFGPQQEDLDFLVEQGRRGFLKFLKYHATKAASEQDKACST</sequence>
<dbReference type="SUPFAM" id="SSF47473">
    <property type="entry name" value="EF-hand"/>
    <property type="match status" value="1"/>
</dbReference>
<keyword evidence="7" id="KW-1185">Reference proteome</keyword>
<dbReference type="Proteomes" id="UP000007110">
    <property type="component" value="Unassembled WGS sequence"/>
</dbReference>
<dbReference type="GO" id="GO:0005509">
    <property type="term" value="F:calcium ion binding"/>
    <property type="evidence" value="ECO:0007669"/>
    <property type="project" value="InterPro"/>
</dbReference>
<feature type="active site" description="Nucleophile" evidence="2">
    <location>
        <position position="104"/>
    </location>
</feature>
<organism evidence="6 7">
    <name type="scientific">Strongylocentrotus purpuratus</name>
    <name type="common">Purple sea urchin</name>
    <dbReference type="NCBI Taxonomy" id="7668"/>
    <lineage>
        <taxon>Eukaryota</taxon>
        <taxon>Metazoa</taxon>
        <taxon>Echinodermata</taxon>
        <taxon>Eleutherozoa</taxon>
        <taxon>Echinozoa</taxon>
        <taxon>Echinoidea</taxon>
        <taxon>Euechinoidea</taxon>
        <taxon>Echinacea</taxon>
        <taxon>Camarodonta</taxon>
        <taxon>Echinidea</taxon>
        <taxon>Strongylocentrotidae</taxon>
        <taxon>Strongylocentrotus</taxon>
    </lineage>
</organism>
<dbReference type="CDD" id="cd07207">
    <property type="entry name" value="Pat_ExoU_VipD_like"/>
    <property type="match status" value="1"/>
</dbReference>
<dbReference type="SMART" id="SM00054">
    <property type="entry name" value="EFh"/>
    <property type="match status" value="2"/>
</dbReference>
<evidence type="ECO:0000259" key="4">
    <source>
        <dbReference type="PROSITE" id="PS50222"/>
    </source>
</evidence>
<dbReference type="GO" id="GO:0016787">
    <property type="term" value="F:hydrolase activity"/>
    <property type="evidence" value="ECO:0007669"/>
    <property type="project" value="UniProtKB-UniRule"/>
</dbReference>
<dbReference type="RefSeq" id="XP_011672450.2">
    <property type="nucleotide sequence ID" value="XM_011674148.2"/>
</dbReference>
<dbReference type="PROSITE" id="PS51635">
    <property type="entry name" value="PNPLA"/>
    <property type="match status" value="1"/>
</dbReference>
<dbReference type="SUPFAM" id="SSF52151">
    <property type="entry name" value="FabD/lysophospholipase-like"/>
    <property type="match status" value="1"/>
</dbReference>
<feature type="domain" description="PNPLA" evidence="5">
    <location>
        <begin position="69"/>
        <end position="259"/>
    </location>
</feature>
<reference evidence="6" key="2">
    <citation type="submission" date="2021-01" db="UniProtKB">
        <authorList>
            <consortium name="EnsemblMetazoa"/>
        </authorList>
    </citation>
    <scope>IDENTIFICATION</scope>
</reference>
<dbReference type="AlphaFoldDB" id="A0A7M7LT96"/>
<dbReference type="Pfam" id="PF01734">
    <property type="entry name" value="Patatin"/>
    <property type="match status" value="1"/>
</dbReference>
<reference evidence="7" key="1">
    <citation type="submission" date="2015-02" db="EMBL/GenBank/DDBJ databases">
        <title>Genome sequencing for Strongylocentrotus purpuratus.</title>
        <authorList>
            <person name="Murali S."/>
            <person name="Liu Y."/>
            <person name="Vee V."/>
            <person name="English A."/>
            <person name="Wang M."/>
            <person name="Skinner E."/>
            <person name="Han Y."/>
            <person name="Muzny D.M."/>
            <person name="Worley K.C."/>
            <person name="Gibbs R.A."/>
        </authorList>
    </citation>
    <scope>NUCLEOTIDE SEQUENCE</scope>
</reference>
<feature type="compositionally biased region" description="Polar residues" evidence="3">
    <location>
        <begin position="34"/>
        <end position="45"/>
    </location>
</feature>
<dbReference type="GeneID" id="100893728"/>
<dbReference type="InterPro" id="IPR052580">
    <property type="entry name" value="Lipid_Hydrolase"/>
</dbReference>
<dbReference type="KEGG" id="spu:100893728"/>
<protein>
    <submittedName>
        <fullName evidence="6">Uncharacterized protein</fullName>
    </submittedName>
</protein>
<dbReference type="Gene3D" id="1.10.238.10">
    <property type="entry name" value="EF-hand"/>
    <property type="match status" value="1"/>
</dbReference>
<evidence type="ECO:0000256" key="3">
    <source>
        <dbReference type="SAM" id="MobiDB-lite"/>
    </source>
</evidence>
<keyword evidence="1 2" id="KW-0443">Lipid metabolism</keyword>
<dbReference type="InterPro" id="IPR016035">
    <property type="entry name" value="Acyl_Trfase/lysoPLipase"/>
</dbReference>
<name>A0A7M7LT96_STRPU</name>
<dbReference type="OMA" id="KHWIAST"/>
<dbReference type="InterPro" id="IPR011992">
    <property type="entry name" value="EF-hand-dom_pair"/>
</dbReference>
<dbReference type="OrthoDB" id="412240at2759"/>
<dbReference type="PROSITE" id="PS50222">
    <property type="entry name" value="EF_HAND_2"/>
    <property type="match status" value="1"/>
</dbReference>
<dbReference type="PANTHER" id="PTHR46394:SF1">
    <property type="entry name" value="PNPLA DOMAIN-CONTAINING PROTEIN"/>
    <property type="match status" value="1"/>
</dbReference>
<evidence type="ECO:0000256" key="2">
    <source>
        <dbReference type="PROSITE-ProRule" id="PRU01161"/>
    </source>
</evidence>
<feature type="active site" description="Proton acceptor" evidence="2">
    <location>
        <position position="246"/>
    </location>
</feature>
<dbReference type="GO" id="GO:0016042">
    <property type="term" value="P:lipid catabolic process"/>
    <property type="evidence" value="ECO:0007669"/>
    <property type="project" value="UniProtKB-UniRule"/>
</dbReference>
<accession>A0A7M7LT96</accession>
<dbReference type="EnsemblMetazoa" id="XM_011674148">
    <property type="protein sequence ID" value="XP_011672450"/>
    <property type="gene ID" value="LOC100893728"/>
</dbReference>
<keyword evidence="2" id="KW-0442">Lipid degradation</keyword>
<feature type="domain" description="EF-hand" evidence="4">
    <location>
        <begin position="398"/>
        <end position="433"/>
    </location>
</feature>
<dbReference type="InParanoid" id="A0A7M7LT96"/>
<dbReference type="PANTHER" id="PTHR46394">
    <property type="entry name" value="ANNEXIN"/>
    <property type="match status" value="1"/>
</dbReference>
<evidence type="ECO:0000313" key="6">
    <source>
        <dbReference type="EnsemblMetazoa" id="XP_011672450"/>
    </source>
</evidence>
<proteinExistence type="predicted"/>
<dbReference type="InterPro" id="IPR002048">
    <property type="entry name" value="EF_hand_dom"/>
</dbReference>
<feature type="short sequence motif" description="GXSXG" evidence="2">
    <location>
        <begin position="102"/>
        <end position="106"/>
    </location>
</feature>
<dbReference type="InterPro" id="IPR002641">
    <property type="entry name" value="PNPLA_dom"/>
</dbReference>
<evidence type="ECO:0000313" key="7">
    <source>
        <dbReference type="Proteomes" id="UP000007110"/>
    </source>
</evidence>
<evidence type="ECO:0000259" key="5">
    <source>
        <dbReference type="PROSITE" id="PS51635"/>
    </source>
</evidence>
<feature type="short sequence motif" description="DGA/G" evidence="2">
    <location>
        <begin position="246"/>
        <end position="248"/>
    </location>
</feature>
<keyword evidence="2" id="KW-0378">Hydrolase</keyword>
<feature type="region of interest" description="Disordered" evidence="3">
    <location>
        <begin position="1"/>
        <end position="45"/>
    </location>
</feature>
<evidence type="ECO:0000256" key="1">
    <source>
        <dbReference type="ARBA" id="ARBA00023098"/>
    </source>
</evidence>
<feature type="short sequence motif" description="GXGXXG" evidence="2">
    <location>
        <begin position="73"/>
        <end position="78"/>
    </location>
</feature>